<feature type="transmembrane region" description="Helical" evidence="1">
    <location>
        <begin position="84"/>
        <end position="104"/>
    </location>
</feature>
<keyword evidence="1" id="KW-0472">Membrane</keyword>
<name>A0A6N2QVF8_9ACTO</name>
<proteinExistence type="predicted"/>
<feature type="transmembrane region" description="Helical" evidence="1">
    <location>
        <begin position="12"/>
        <end position="35"/>
    </location>
</feature>
<keyword evidence="1" id="KW-0812">Transmembrane</keyword>
<feature type="transmembrane region" description="Helical" evidence="1">
    <location>
        <begin position="41"/>
        <end position="63"/>
    </location>
</feature>
<organism evidence="2">
    <name type="scientific">Schaalia odontolytica</name>
    <dbReference type="NCBI Taxonomy" id="1660"/>
    <lineage>
        <taxon>Bacteria</taxon>
        <taxon>Bacillati</taxon>
        <taxon>Actinomycetota</taxon>
        <taxon>Actinomycetes</taxon>
        <taxon>Actinomycetales</taxon>
        <taxon>Actinomycetaceae</taxon>
        <taxon>Schaalia</taxon>
    </lineage>
</organism>
<feature type="transmembrane region" description="Helical" evidence="1">
    <location>
        <begin position="116"/>
        <end position="137"/>
    </location>
</feature>
<sequence length="154" mass="16801">MTLLKMKKENLIIVAGVVWLLAGMNVALIGVRSAVEMSSAAIGVVVALVVGAVAAFFAFHAMFGKIVLMNAQRIRGLDGDRLNFLRFLDLKGYLIMAFMMSFGFGLRLSGLVPNWFFAFFYTGLGCALTLAGASFLLHRAFGEGWTFHARRVGE</sequence>
<dbReference type="EMBL" id="CACRSM010000001">
    <property type="protein sequence ID" value="VYS72486.1"/>
    <property type="molecule type" value="Genomic_DNA"/>
</dbReference>
<accession>A0A6N2QVF8</accession>
<evidence type="ECO:0000256" key="1">
    <source>
        <dbReference type="SAM" id="Phobius"/>
    </source>
</evidence>
<protein>
    <submittedName>
        <fullName evidence="2">Uncharacterized protein</fullName>
    </submittedName>
</protein>
<keyword evidence="1" id="KW-1133">Transmembrane helix</keyword>
<gene>
    <name evidence="2" type="ORF">AOLFYP35_00034</name>
</gene>
<evidence type="ECO:0000313" key="2">
    <source>
        <dbReference type="EMBL" id="VYS72486.1"/>
    </source>
</evidence>
<dbReference type="AlphaFoldDB" id="A0A6N2QVF8"/>
<reference evidence="2" key="1">
    <citation type="submission" date="2019-11" db="EMBL/GenBank/DDBJ databases">
        <authorList>
            <person name="Feng L."/>
        </authorList>
    </citation>
    <scope>NUCLEOTIDE SEQUENCE</scope>
    <source>
        <strain evidence="2">AodontolyticusLFYP35</strain>
    </source>
</reference>